<protein>
    <recommendedName>
        <fullName evidence="1">AMP-dependent synthetase/ligase domain-containing protein</fullName>
    </recommendedName>
</protein>
<dbReference type="SUPFAM" id="SSF56801">
    <property type="entry name" value="Acetyl-CoA synthetase-like"/>
    <property type="match status" value="1"/>
</dbReference>
<dbReference type="PROSITE" id="PS00455">
    <property type="entry name" value="AMP_BINDING"/>
    <property type="match status" value="1"/>
</dbReference>
<keyword evidence="3" id="KW-1185">Reference proteome</keyword>
<comment type="caution">
    <text evidence="2">The sequence shown here is derived from an EMBL/GenBank/DDBJ whole genome shotgun (WGS) entry which is preliminary data.</text>
</comment>
<dbReference type="Gene3D" id="2.30.38.10">
    <property type="entry name" value="Luciferase, Domain 3"/>
    <property type="match status" value="1"/>
</dbReference>
<dbReference type="InterPro" id="IPR020845">
    <property type="entry name" value="AMP-binding_CS"/>
</dbReference>
<accession>A0A5J4KYT6</accession>
<dbReference type="PANTHER" id="PTHR45527">
    <property type="entry name" value="NONRIBOSOMAL PEPTIDE SYNTHETASE"/>
    <property type="match status" value="1"/>
</dbReference>
<dbReference type="InterPro" id="IPR020459">
    <property type="entry name" value="AMP-binding"/>
</dbReference>
<dbReference type="FunFam" id="3.40.50.980:FF:000001">
    <property type="entry name" value="Non-ribosomal peptide synthetase"/>
    <property type="match status" value="1"/>
</dbReference>
<organism evidence="2 3">
    <name type="scientific">Dictyobacter vulcani</name>
    <dbReference type="NCBI Taxonomy" id="2607529"/>
    <lineage>
        <taxon>Bacteria</taxon>
        <taxon>Bacillati</taxon>
        <taxon>Chloroflexota</taxon>
        <taxon>Ktedonobacteria</taxon>
        <taxon>Ktedonobacterales</taxon>
        <taxon>Dictyobacteraceae</taxon>
        <taxon>Dictyobacter</taxon>
    </lineage>
</organism>
<dbReference type="Pfam" id="PF00501">
    <property type="entry name" value="AMP-binding"/>
    <property type="match status" value="1"/>
</dbReference>
<dbReference type="PRINTS" id="PR00154">
    <property type="entry name" value="AMPBINDING"/>
</dbReference>
<dbReference type="GO" id="GO:0043041">
    <property type="term" value="P:amino acid activation for nonribosomal peptide biosynthetic process"/>
    <property type="evidence" value="ECO:0007669"/>
    <property type="project" value="TreeGrafter"/>
</dbReference>
<feature type="domain" description="AMP-dependent synthetase/ligase" evidence="1">
    <location>
        <begin position="1"/>
        <end position="293"/>
    </location>
</feature>
<evidence type="ECO:0000313" key="3">
    <source>
        <dbReference type="Proteomes" id="UP000326912"/>
    </source>
</evidence>
<dbReference type="PANTHER" id="PTHR45527:SF1">
    <property type="entry name" value="FATTY ACID SYNTHASE"/>
    <property type="match status" value="1"/>
</dbReference>
<gene>
    <name evidence="2" type="ORF">KDW_58520</name>
</gene>
<dbReference type="EMBL" id="BKZW01000004">
    <property type="protein sequence ID" value="GER91690.1"/>
    <property type="molecule type" value="Genomic_DNA"/>
</dbReference>
<dbReference type="AlphaFoldDB" id="A0A5J4KYT6"/>
<proteinExistence type="predicted"/>
<reference evidence="2 3" key="1">
    <citation type="submission" date="2019-10" db="EMBL/GenBank/DDBJ databases">
        <title>Dictyobacter vulcani sp. nov., within the class Ktedonobacteria, isolated from soil of volcanic Mt. Zao.</title>
        <authorList>
            <person name="Zheng Y."/>
            <person name="Wang C.M."/>
            <person name="Sakai Y."/>
            <person name="Abe K."/>
            <person name="Yokota A."/>
            <person name="Yabe S."/>
        </authorList>
    </citation>
    <scope>NUCLEOTIDE SEQUENCE [LARGE SCALE GENOMIC DNA]</scope>
    <source>
        <strain evidence="2 3">W12</strain>
    </source>
</reference>
<dbReference type="Gene3D" id="3.40.50.980">
    <property type="match status" value="2"/>
</dbReference>
<evidence type="ECO:0000313" key="2">
    <source>
        <dbReference type="EMBL" id="GER91690.1"/>
    </source>
</evidence>
<sequence>MLVSILAILKAGAAYLPLDPTYPEERLRFIVEDAQAGLLVTTSALAAQLPQVTPLLLLDEQQEAIAAGASENLEVTTTPANLAYVIYTSGSTGKPKGAMITLGGLTNYLSWAQQFYALESGNGAPVHSSLAFDLTVTSLFLPLISGRGVTLVPEAQNIETLAETMKQGHHYSLIKITPAHLEMLNQVLQPEEFAASTNALVIGGEALLKDQVAPWREFAPQTRLINEYGPTETVVGCCIYDVPQAAELSTALPIGTPIANTQLYVLDERLQPVPAGVPGELYIGGDGVARGYLNRPGLTAERFIPNAFGQQAGGACIRLAISCAIVRMGCWNTSGASTIRSRSVVSASSSGRSRSLSASIQRCVRMW</sequence>
<dbReference type="InterPro" id="IPR010071">
    <property type="entry name" value="AA_adenyl_dom"/>
</dbReference>
<dbReference type="Proteomes" id="UP000326912">
    <property type="component" value="Unassembled WGS sequence"/>
</dbReference>
<dbReference type="InterPro" id="IPR000873">
    <property type="entry name" value="AMP-dep_synth/lig_dom"/>
</dbReference>
<name>A0A5J4KYT6_9CHLR</name>
<dbReference type="GO" id="GO:0005737">
    <property type="term" value="C:cytoplasm"/>
    <property type="evidence" value="ECO:0007669"/>
    <property type="project" value="TreeGrafter"/>
</dbReference>
<evidence type="ECO:0000259" key="1">
    <source>
        <dbReference type="Pfam" id="PF00501"/>
    </source>
</evidence>
<dbReference type="GO" id="GO:0044550">
    <property type="term" value="P:secondary metabolite biosynthetic process"/>
    <property type="evidence" value="ECO:0007669"/>
    <property type="project" value="TreeGrafter"/>
</dbReference>
<dbReference type="NCBIfam" id="TIGR01733">
    <property type="entry name" value="AA-adenyl-dom"/>
    <property type="match status" value="1"/>
</dbReference>
<dbReference type="GO" id="GO:0031177">
    <property type="term" value="F:phosphopantetheine binding"/>
    <property type="evidence" value="ECO:0007669"/>
    <property type="project" value="TreeGrafter"/>
</dbReference>